<dbReference type="Pfam" id="PF04979">
    <property type="entry name" value="IPP-2"/>
    <property type="match status" value="1"/>
</dbReference>
<dbReference type="OrthoDB" id="551302at2759"/>
<feature type="region of interest" description="Disordered" evidence="1">
    <location>
        <begin position="54"/>
        <end position="115"/>
    </location>
</feature>
<dbReference type="PANTHER" id="PTHR12398">
    <property type="entry name" value="PROTEIN PHOSPHATASE INHIBITOR"/>
    <property type="match status" value="1"/>
</dbReference>
<evidence type="ECO:0008006" key="4">
    <source>
        <dbReference type="Google" id="ProtNLM"/>
    </source>
</evidence>
<proteinExistence type="predicted"/>
<dbReference type="FunCoup" id="A0A7C8IKQ5">
    <property type="interactions" value="235"/>
</dbReference>
<gene>
    <name evidence="2" type="ORF">GQX73_g10812</name>
</gene>
<protein>
    <recommendedName>
        <fullName evidence="4">Glc8 protein</fullName>
    </recommendedName>
</protein>
<feature type="region of interest" description="Disordered" evidence="1">
    <location>
        <begin position="144"/>
        <end position="222"/>
    </location>
</feature>
<dbReference type="InterPro" id="IPR007062">
    <property type="entry name" value="PPI-2"/>
</dbReference>
<dbReference type="GO" id="GO:0004864">
    <property type="term" value="F:protein phosphatase inhibitor activity"/>
    <property type="evidence" value="ECO:0007669"/>
    <property type="project" value="InterPro"/>
</dbReference>
<feature type="compositionally biased region" description="Acidic residues" evidence="1">
    <location>
        <begin position="156"/>
        <end position="165"/>
    </location>
</feature>
<reference evidence="2 3" key="1">
    <citation type="submission" date="2019-12" db="EMBL/GenBank/DDBJ databases">
        <title>Draft genome sequence of the ascomycete Xylaria multiplex DSM 110363.</title>
        <authorList>
            <person name="Buettner E."/>
            <person name="Kellner H."/>
        </authorList>
    </citation>
    <scope>NUCLEOTIDE SEQUENCE [LARGE SCALE GENOMIC DNA]</scope>
    <source>
        <strain evidence="2 3">DSM 110363</strain>
    </source>
</reference>
<feature type="region of interest" description="Disordered" evidence="1">
    <location>
        <begin position="1"/>
        <end position="22"/>
    </location>
</feature>
<dbReference type="EMBL" id="WUBL01000278">
    <property type="protein sequence ID" value="KAF2962765.1"/>
    <property type="molecule type" value="Genomic_DNA"/>
</dbReference>
<dbReference type="InParanoid" id="A0A7C8IKQ5"/>
<evidence type="ECO:0000256" key="1">
    <source>
        <dbReference type="SAM" id="MobiDB-lite"/>
    </source>
</evidence>
<evidence type="ECO:0000313" key="3">
    <source>
        <dbReference type="Proteomes" id="UP000481858"/>
    </source>
</evidence>
<dbReference type="PANTHER" id="PTHR12398:SF20">
    <property type="entry name" value="PROTEIN PHOSPHATASE 1 REGULATORY INHIBITOR SUBUNIT 2"/>
    <property type="match status" value="1"/>
</dbReference>
<accession>A0A7C8IKQ5</accession>
<sequence>MAAVESSPKAIHSPPASNARRPKGIAGLISFLILSLRPPCHAHANRTHHLGILKNSFHKSPPESPIKEKDLSEKELTILNTQTNAGHRRSSSSASRPGGVRRKSSRTSSYCAEDEMAGNQRLQWDEANLYLTEQERTSTMKITEPKTPYARHYEPSEDEDDEMADGDPIPGFSLGEPEEAIPEHEYTSSRKQSKVHVSDEDATPQHDAENEYIGMTPEEREKHRKFEQLRKKHYEMRGVAKFLGHPEELDDMEDENDEVPKVPTINGAQVRADD</sequence>
<feature type="compositionally biased region" description="Basic and acidic residues" evidence="1">
    <location>
        <begin position="196"/>
        <end position="209"/>
    </location>
</feature>
<dbReference type="AlphaFoldDB" id="A0A7C8IKQ5"/>
<comment type="caution">
    <text evidence="2">The sequence shown here is derived from an EMBL/GenBank/DDBJ whole genome shotgun (WGS) entry which is preliminary data.</text>
</comment>
<name>A0A7C8IKQ5_9PEZI</name>
<keyword evidence="3" id="KW-1185">Reference proteome</keyword>
<feature type="region of interest" description="Disordered" evidence="1">
    <location>
        <begin position="251"/>
        <end position="274"/>
    </location>
</feature>
<evidence type="ECO:0000313" key="2">
    <source>
        <dbReference type="EMBL" id="KAF2962765.1"/>
    </source>
</evidence>
<feature type="compositionally biased region" description="Basic and acidic residues" evidence="1">
    <location>
        <begin position="65"/>
        <end position="76"/>
    </location>
</feature>
<dbReference type="Proteomes" id="UP000481858">
    <property type="component" value="Unassembled WGS sequence"/>
</dbReference>
<organism evidence="2 3">
    <name type="scientific">Xylaria multiplex</name>
    <dbReference type="NCBI Taxonomy" id="323545"/>
    <lineage>
        <taxon>Eukaryota</taxon>
        <taxon>Fungi</taxon>
        <taxon>Dikarya</taxon>
        <taxon>Ascomycota</taxon>
        <taxon>Pezizomycotina</taxon>
        <taxon>Sordariomycetes</taxon>
        <taxon>Xylariomycetidae</taxon>
        <taxon>Xylariales</taxon>
        <taxon>Xylariaceae</taxon>
        <taxon>Xylaria</taxon>
    </lineage>
</organism>
<dbReference type="GO" id="GO:0009966">
    <property type="term" value="P:regulation of signal transduction"/>
    <property type="evidence" value="ECO:0007669"/>
    <property type="project" value="InterPro"/>
</dbReference>